<gene>
    <name evidence="1" type="ORF">QRD43_00985</name>
</gene>
<protein>
    <recommendedName>
        <fullName evidence="3">HPr-rel-A system PqqD family peptide chaperone</fullName>
    </recommendedName>
</protein>
<name>A0ABT7LC76_9BURK</name>
<dbReference type="RefSeq" id="WP_285980600.1">
    <property type="nucleotide sequence ID" value="NZ_JASVDS010000001.1"/>
</dbReference>
<dbReference type="Proteomes" id="UP001238603">
    <property type="component" value="Unassembled WGS sequence"/>
</dbReference>
<comment type="caution">
    <text evidence="1">The sequence shown here is derived from an EMBL/GenBank/DDBJ whole genome shotgun (WGS) entry which is preliminary data.</text>
</comment>
<accession>A0ABT7LC76</accession>
<evidence type="ECO:0000313" key="2">
    <source>
        <dbReference type="Proteomes" id="UP001238603"/>
    </source>
</evidence>
<evidence type="ECO:0008006" key="3">
    <source>
        <dbReference type="Google" id="ProtNLM"/>
    </source>
</evidence>
<evidence type="ECO:0000313" key="1">
    <source>
        <dbReference type="EMBL" id="MDL5030464.1"/>
    </source>
</evidence>
<proteinExistence type="predicted"/>
<reference evidence="1 2" key="1">
    <citation type="submission" date="2023-06" db="EMBL/GenBank/DDBJ databases">
        <title>Pelomonas sp. APW6 16S ribosomal RNA gene genome sequencing and assembly.</title>
        <authorList>
            <person name="Woo H."/>
        </authorList>
    </citation>
    <scope>NUCLEOTIDE SEQUENCE [LARGE SCALE GENOMIC DNA]</scope>
    <source>
        <strain evidence="1 2">APW6</strain>
    </source>
</reference>
<sequence length="107" mass="11872">MADPAWSPASAREGCWSLPPLAELHWRSWGEDWVLFDNGSGQTLQLDGLLAAAVMEIEQAPATLTDLQHRLPLLLERPLPDEFWPGLVQGLGFLVEQGLLRHSPHEA</sequence>
<keyword evidence="2" id="KW-1185">Reference proteome</keyword>
<dbReference type="EMBL" id="JASVDS010000001">
    <property type="protein sequence ID" value="MDL5030464.1"/>
    <property type="molecule type" value="Genomic_DNA"/>
</dbReference>
<organism evidence="1 2">
    <name type="scientific">Roseateles subflavus</name>
    <dbReference type="NCBI Taxonomy" id="3053353"/>
    <lineage>
        <taxon>Bacteria</taxon>
        <taxon>Pseudomonadati</taxon>
        <taxon>Pseudomonadota</taxon>
        <taxon>Betaproteobacteria</taxon>
        <taxon>Burkholderiales</taxon>
        <taxon>Sphaerotilaceae</taxon>
        <taxon>Roseateles</taxon>
    </lineage>
</organism>